<dbReference type="CDD" id="cd02440">
    <property type="entry name" value="AdoMet_MTases"/>
    <property type="match status" value="1"/>
</dbReference>
<organism evidence="5 6">
    <name type="scientific">Falsiroseomonas stagni DSM 19981</name>
    <dbReference type="NCBI Taxonomy" id="1123062"/>
    <lineage>
        <taxon>Bacteria</taxon>
        <taxon>Pseudomonadati</taxon>
        <taxon>Pseudomonadota</taxon>
        <taxon>Alphaproteobacteria</taxon>
        <taxon>Acetobacterales</taxon>
        <taxon>Roseomonadaceae</taxon>
        <taxon>Falsiroseomonas</taxon>
    </lineage>
</organism>
<dbReference type="GO" id="GO:0032259">
    <property type="term" value="P:methylation"/>
    <property type="evidence" value="ECO:0007669"/>
    <property type="project" value="UniProtKB-KW"/>
</dbReference>
<keyword evidence="2 5" id="KW-0808">Transferase</keyword>
<evidence type="ECO:0000256" key="2">
    <source>
        <dbReference type="ARBA" id="ARBA00022679"/>
    </source>
</evidence>
<accession>A0A1I4BF11</accession>
<dbReference type="PROSITE" id="PS50123">
    <property type="entry name" value="CHER"/>
    <property type="match status" value="1"/>
</dbReference>
<dbReference type="STRING" id="1123062.SAMN02745775_105202"/>
<reference evidence="5 6" key="1">
    <citation type="submission" date="2016-10" db="EMBL/GenBank/DDBJ databases">
        <authorList>
            <person name="de Groot N.N."/>
        </authorList>
    </citation>
    <scope>NUCLEOTIDE SEQUENCE [LARGE SCALE GENOMIC DNA]</scope>
    <source>
        <strain evidence="5 6">DSM 19981</strain>
    </source>
</reference>
<feature type="domain" description="CheR-type methyltransferase" evidence="4">
    <location>
        <begin position="58"/>
        <end position="241"/>
    </location>
</feature>
<evidence type="ECO:0000259" key="4">
    <source>
        <dbReference type="PROSITE" id="PS50123"/>
    </source>
</evidence>
<keyword evidence="3" id="KW-0949">S-adenosyl-L-methionine</keyword>
<dbReference type="PRINTS" id="PR00996">
    <property type="entry name" value="CHERMTFRASE"/>
</dbReference>
<dbReference type="GO" id="GO:0008757">
    <property type="term" value="F:S-adenosylmethionine-dependent methyltransferase activity"/>
    <property type="evidence" value="ECO:0007669"/>
    <property type="project" value="InterPro"/>
</dbReference>
<gene>
    <name evidence="5" type="ORF">SAMN02745775_105202</name>
</gene>
<evidence type="ECO:0000313" key="6">
    <source>
        <dbReference type="Proteomes" id="UP000199473"/>
    </source>
</evidence>
<dbReference type="PANTHER" id="PTHR24422">
    <property type="entry name" value="CHEMOTAXIS PROTEIN METHYLTRANSFERASE"/>
    <property type="match status" value="1"/>
</dbReference>
<dbReference type="OrthoDB" id="7263295at2"/>
<dbReference type="RefSeq" id="WP_092960718.1">
    <property type="nucleotide sequence ID" value="NZ_FOSQ01000005.1"/>
</dbReference>
<proteinExistence type="predicted"/>
<dbReference type="PANTHER" id="PTHR24422:SF19">
    <property type="entry name" value="CHEMOTAXIS PROTEIN METHYLTRANSFERASE"/>
    <property type="match status" value="1"/>
</dbReference>
<evidence type="ECO:0000256" key="1">
    <source>
        <dbReference type="ARBA" id="ARBA00022603"/>
    </source>
</evidence>
<dbReference type="Gene3D" id="3.40.50.150">
    <property type="entry name" value="Vaccinia Virus protein VP39"/>
    <property type="match status" value="1"/>
</dbReference>
<keyword evidence="6" id="KW-1185">Reference proteome</keyword>
<dbReference type="Proteomes" id="UP000199473">
    <property type="component" value="Unassembled WGS sequence"/>
</dbReference>
<evidence type="ECO:0000256" key="3">
    <source>
        <dbReference type="ARBA" id="ARBA00022691"/>
    </source>
</evidence>
<dbReference type="EMBL" id="FOSQ01000005">
    <property type="protein sequence ID" value="SFK66727.1"/>
    <property type="molecule type" value="Genomic_DNA"/>
</dbReference>
<dbReference type="InterPro" id="IPR029063">
    <property type="entry name" value="SAM-dependent_MTases_sf"/>
</dbReference>
<keyword evidence="1 5" id="KW-0489">Methyltransferase</keyword>
<dbReference type="InterPro" id="IPR050903">
    <property type="entry name" value="Bact_Chemotaxis_MeTrfase"/>
</dbReference>
<dbReference type="InterPro" id="IPR000780">
    <property type="entry name" value="CheR_MeTrfase"/>
</dbReference>
<dbReference type="Pfam" id="PF01739">
    <property type="entry name" value="CheR"/>
    <property type="match status" value="1"/>
</dbReference>
<protein>
    <submittedName>
        <fullName evidence="5">Chemotaxis protein methyltransferase CheR</fullName>
    </submittedName>
</protein>
<evidence type="ECO:0000313" key="5">
    <source>
        <dbReference type="EMBL" id="SFK66727.1"/>
    </source>
</evidence>
<dbReference type="SUPFAM" id="SSF53335">
    <property type="entry name" value="S-adenosyl-L-methionine-dependent methyltransferases"/>
    <property type="match status" value="1"/>
</dbReference>
<sequence length="266" mass="28250">MPDTGSHALAALPFGAVMARLEALAGFAASDVLMNRLVRAAPLVARLPMDRPGIDHPDWAALLDAVTVQETRMFRASAQLDLFRGLLLPTLVAGAAGRPLSLVSAGCATGEEAWTLAILGTRAGHPWRVLGIDVSRPALEAAEAARYRLGPPDALREVRAEDRALLDIADGWFEPVAALRPGVRFRRENLLHGGLAAASADAILCRNVLIYMTQEGRLAVLRHLAAALRPGGALLLGPTDSAPPGLGLRPWSRDLVGIWRREEAGG</sequence>
<dbReference type="AlphaFoldDB" id="A0A1I4BF11"/>
<dbReference type="SMART" id="SM00138">
    <property type="entry name" value="MeTrc"/>
    <property type="match status" value="1"/>
</dbReference>
<dbReference type="InterPro" id="IPR022642">
    <property type="entry name" value="CheR_C"/>
</dbReference>
<name>A0A1I4BF11_9PROT</name>